<dbReference type="STRING" id="1229664.N4TVJ2"/>
<feature type="compositionally biased region" description="Basic residues" evidence="1">
    <location>
        <begin position="378"/>
        <end position="392"/>
    </location>
</feature>
<evidence type="ECO:0000256" key="1">
    <source>
        <dbReference type="SAM" id="MobiDB-lite"/>
    </source>
</evidence>
<proteinExistence type="predicted"/>
<sequence>MEDKLLPMWRRPLAVGCTTTLLGVLGTTSVDALLFCWQQLAALRQAACSVPVCVWLALPAYRPLVESTIRGNSPRSSIYFFFPPARFAMDDAGLQLEIALNFDFSPVLSWSGLVWSGLVCFALYIHTAVATASVRYLYVRELQLYLIQGWDPRHLEPIKHTIVHILFQDTPDERVVYLGPWEVVGSEQRRVLWQGSYQNELLEHFLPSDTPSDIYPHTLHSRHRPYYDPSDMERYLTFQEPHRIRYTTDEGVCIHDQYVTIRYEFTTVESSIQFQGDLRRKDLVDFYDVDVVWTNVHGRTDGFGKVKGIGAIQRLKLWRDRYTTFHSLSVCANKTDGQYREYDIHSFDGELRGRDDRAKQLRLNASGRRHTSGDDQHSHRRFSLPHRMRSRTRTNDSSEPRSLQQPTLDIRYLAIQFTERQG</sequence>
<reference evidence="3" key="1">
    <citation type="submission" date="2012-09" db="EMBL/GenBank/DDBJ databases">
        <title>Genome sequencing and comparative transcriptomics of race 1 and race 4 of banana pathogen: Fusarium oxysporum f. sp. cubense.</title>
        <authorList>
            <person name="Fang X."/>
            <person name="Huang J."/>
        </authorList>
    </citation>
    <scope>NUCLEOTIDE SEQUENCE [LARGE SCALE GENOMIC DNA]</scope>
    <source>
        <strain evidence="3">race 1</strain>
    </source>
</reference>
<dbReference type="VEuPathDB" id="FungiDB:FOC1_g10015369"/>
<organism evidence="2 3">
    <name type="scientific">Fusarium oxysporum f. sp. cubense (strain race 1)</name>
    <name type="common">Panama disease fungus</name>
    <dbReference type="NCBI Taxonomy" id="1229664"/>
    <lineage>
        <taxon>Eukaryota</taxon>
        <taxon>Fungi</taxon>
        <taxon>Dikarya</taxon>
        <taxon>Ascomycota</taxon>
        <taxon>Pezizomycotina</taxon>
        <taxon>Sordariomycetes</taxon>
        <taxon>Hypocreomycetidae</taxon>
        <taxon>Hypocreales</taxon>
        <taxon>Nectriaceae</taxon>
        <taxon>Fusarium</taxon>
        <taxon>Fusarium oxysporum species complex</taxon>
    </lineage>
</organism>
<protein>
    <submittedName>
        <fullName evidence="2">Uncharacterized protein</fullName>
    </submittedName>
</protein>
<feature type="region of interest" description="Disordered" evidence="1">
    <location>
        <begin position="364"/>
        <end position="405"/>
    </location>
</feature>
<evidence type="ECO:0000313" key="3">
    <source>
        <dbReference type="Proteomes" id="UP000016928"/>
    </source>
</evidence>
<dbReference type="OrthoDB" id="4583914at2759"/>
<gene>
    <name evidence="2" type="ORF">FOC1_g10015369</name>
</gene>
<evidence type="ECO:0000313" key="2">
    <source>
        <dbReference type="EMBL" id="ENH60571.1"/>
    </source>
</evidence>
<dbReference type="Proteomes" id="UP000016928">
    <property type="component" value="Unassembled WGS sequence"/>
</dbReference>
<accession>N4TVJ2</accession>
<dbReference type="EMBL" id="KB731261">
    <property type="protein sequence ID" value="ENH60571.1"/>
    <property type="molecule type" value="Genomic_DNA"/>
</dbReference>
<reference evidence="3" key="2">
    <citation type="journal article" date="2014" name="PLoS ONE">
        <title>Genome and Transcriptome Analysis of the Fungal Pathogen Fusarium oxysporum f. sp. cubense Causing Banana Vascular Wilt Disease.</title>
        <authorList>
            <person name="Guo L."/>
            <person name="Han L."/>
            <person name="Yang L."/>
            <person name="Zeng H."/>
            <person name="Fan D."/>
            <person name="Zhu Y."/>
            <person name="Feng Y."/>
            <person name="Wang G."/>
            <person name="Peng C."/>
            <person name="Jiang X."/>
            <person name="Zhou D."/>
            <person name="Ni P."/>
            <person name="Liang C."/>
            <person name="Liu L."/>
            <person name="Wang J."/>
            <person name="Mao C."/>
            <person name="Fang X."/>
            <person name="Peng M."/>
            <person name="Huang J."/>
        </authorList>
    </citation>
    <scope>NUCLEOTIDE SEQUENCE [LARGE SCALE GENOMIC DNA]</scope>
    <source>
        <strain evidence="3">race 1</strain>
    </source>
</reference>
<dbReference type="AlphaFoldDB" id="N4TVJ2"/>
<name>N4TVJ2_FUSC1</name>
<dbReference type="HOGENOM" id="CLU_650589_0_0_1"/>